<evidence type="ECO:0000313" key="7">
    <source>
        <dbReference type="Proteomes" id="UP000034531"/>
    </source>
</evidence>
<reference evidence="6 7" key="1">
    <citation type="journal article" date="2015" name="Nature">
        <title>rRNA introns, odd ribosomes, and small enigmatic genomes across a large radiation of phyla.</title>
        <authorList>
            <person name="Brown C.T."/>
            <person name="Hug L.A."/>
            <person name="Thomas B.C."/>
            <person name="Sharon I."/>
            <person name="Castelle C.J."/>
            <person name="Singh A."/>
            <person name="Wilkins M.J."/>
            <person name="Williams K.H."/>
            <person name="Banfield J.F."/>
        </authorList>
    </citation>
    <scope>NUCLEOTIDE SEQUENCE [LARGE SCALE GENOMIC DNA]</scope>
</reference>
<evidence type="ECO:0000256" key="2">
    <source>
        <dbReference type="ARBA" id="ARBA00022723"/>
    </source>
</evidence>
<keyword evidence="4" id="KW-0862">Zinc</keyword>
<dbReference type="SUPFAM" id="SSF56281">
    <property type="entry name" value="Metallo-hydrolase/oxidoreductase"/>
    <property type="match status" value="1"/>
</dbReference>
<dbReference type="PANTHER" id="PTHR46233:SF3">
    <property type="entry name" value="HYDROXYACYLGLUTATHIONE HYDROLASE GLOC"/>
    <property type="match status" value="1"/>
</dbReference>
<evidence type="ECO:0000256" key="1">
    <source>
        <dbReference type="ARBA" id="ARBA00001947"/>
    </source>
</evidence>
<dbReference type="PANTHER" id="PTHR46233">
    <property type="entry name" value="HYDROXYACYLGLUTATHIONE HYDROLASE GLOC"/>
    <property type="match status" value="1"/>
</dbReference>
<comment type="caution">
    <text evidence="6">The sequence shown here is derived from an EMBL/GenBank/DDBJ whole genome shotgun (WGS) entry which is preliminary data.</text>
</comment>
<evidence type="ECO:0000256" key="3">
    <source>
        <dbReference type="ARBA" id="ARBA00022801"/>
    </source>
</evidence>
<organism evidence="6 7">
    <name type="scientific">Candidatus Curtissbacteria bacterium GW2011_GWA1_40_16</name>
    <dbReference type="NCBI Taxonomy" id="1618405"/>
    <lineage>
        <taxon>Bacteria</taxon>
        <taxon>Candidatus Curtissiibacteriota</taxon>
    </lineage>
</organism>
<keyword evidence="2" id="KW-0479">Metal-binding</keyword>
<sequence>MHQQIQIKTLVVGKLQTNCYLITDFASSETIVLDPGDDADYITQIIEENKLKPVIIIATHGHFDHILASWHLQKVYHIPFAISPNDEFLVKDMKKSAQFFLNKKIMDLPPEINMSLNDQQLIKIGSCNLEIITTPGHTPGGISLYDKVNHKIFVGDTVFAGGGVGRTDFKYCDEDKLWQSIKSIMSKPPKTEIFSGHGKLTSIEKEALIFKL</sequence>
<dbReference type="GO" id="GO:0016787">
    <property type="term" value="F:hydrolase activity"/>
    <property type="evidence" value="ECO:0007669"/>
    <property type="project" value="UniProtKB-KW"/>
</dbReference>
<dbReference type="InterPro" id="IPR036866">
    <property type="entry name" value="RibonucZ/Hydroxyglut_hydro"/>
</dbReference>
<dbReference type="CDD" id="cd06262">
    <property type="entry name" value="metallo-hydrolase-like_MBL-fold"/>
    <property type="match status" value="1"/>
</dbReference>
<dbReference type="EMBL" id="LBYI01000040">
    <property type="protein sequence ID" value="KKR48320.1"/>
    <property type="molecule type" value="Genomic_DNA"/>
</dbReference>
<keyword evidence="3" id="KW-0378">Hydrolase</keyword>
<dbReference type="InterPro" id="IPR051453">
    <property type="entry name" value="MBL_Glyoxalase_II"/>
</dbReference>
<evidence type="ECO:0000256" key="4">
    <source>
        <dbReference type="ARBA" id="ARBA00022833"/>
    </source>
</evidence>
<dbReference type="Pfam" id="PF00753">
    <property type="entry name" value="Lactamase_B"/>
    <property type="match status" value="1"/>
</dbReference>
<dbReference type="InterPro" id="IPR001279">
    <property type="entry name" value="Metallo-B-lactamas"/>
</dbReference>
<comment type="cofactor">
    <cofactor evidence="1">
        <name>Zn(2+)</name>
        <dbReference type="ChEBI" id="CHEBI:29105"/>
    </cofactor>
</comment>
<proteinExistence type="predicted"/>
<feature type="domain" description="Metallo-beta-lactamase" evidence="5">
    <location>
        <begin position="16"/>
        <end position="197"/>
    </location>
</feature>
<evidence type="ECO:0000313" key="6">
    <source>
        <dbReference type="EMBL" id="KKR48320.1"/>
    </source>
</evidence>
<dbReference type="GO" id="GO:0046872">
    <property type="term" value="F:metal ion binding"/>
    <property type="evidence" value="ECO:0007669"/>
    <property type="project" value="UniProtKB-KW"/>
</dbReference>
<dbReference type="SMART" id="SM00849">
    <property type="entry name" value="Lactamase_B"/>
    <property type="match status" value="1"/>
</dbReference>
<dbReference type="AlphaFoldDB" id="A0A0G0TMP5"/>
<gene>
    <name evidence="6" type="ORF">UT84_C0040G0006</name>
</gene>
<dbReference type="Gene3D" id="3.60.15.10">
    <property type="entry name" value="Ribonuclease Z/Hydroxyacylglutathione hydrolase-like"/>
    <property type="match status" value="1"/>
</dbReference>
<accession>A0A0G0TMP5</accession>
<evidence type="ECO:0000259" key="5">
    <source>
        <dbReference type="SMART" id="SM00849"/>
    </source>
</evidence>
<dbReference type="Proteomes" id="UP000034531">
    <property type="component" value="Unassembled WGS sequence"/>
</dbReference>
<protein>
    <submittedName>
        <fullName evidence="6">Beta-lactamase domain protein</fullName>
    </submittedName>
</protein>
<name>A0A0G0TMP5_9BACT</name>